<dbReference type="Proteomes" id="UP000799777">
    <property type="component" value="Unassembled WGS sequence"/>
</dbReference>
<dbReference type="AlphaFoldDB" id="A0A9P4HFH0"/>
<keyword evidence="3" id="KW-1185">Reference proteome</keyword>
<name>A0A9P4HFH0_9PLEO</name>
<dbReference type="OrthoDB" id="10260248at2759"/>
<dbReference type="SUPFAM" id="SSF53850">
    <property type="entry name" value="Periplasmic binding protein-like II"/>
    <property type="match status" value="1"/>
</dbReference>
<dbReference type="PANTHER" id="PTHR37945:SF1">
    <property type="entry name" value="EXTRACELLULAR TUNGSTATE BINDING PROTEIN"/>
    <property type="match status" value="1"/>
</dbReference>
<evidence type="ECO:0000313" key="3">
    <source>
        <dbReference type="Proteomes" id="UP000799777"/>
    </source>
</evidence>
<comment type="caution">
    <text evidence="2">The sequence shown here is derived from an EMBL/GenBank/DDBJ whole genome shotgun (WGS) entry which is preliminary data.</text>
</comment>
<evidence type="ECO:0000313" key="2">
    <source>
        <dbReference type="EMBL" id="KAF2034196.1"/>
    </source>
</evidence>
<organism evidence="2 3">
    <name type="scientific">Setomelanomma holmii</name>
    <dbReference type="NCBI Taxonomy" id="210430"/>
    <lineage>
        <taxon>Eukaryota</taxon>
        <taxon>Fungi</taxon>
        <taxon>Dikarya</taxon>
        <taxon>Ascomycota</taxon>
        <taxon>Pezizomycotina</taxon>
        <taxon>Dothideomycetes</taxon>
        <taxon>Pleosporomycetidae</taxon>
        <taxon>Pleosporales</taxon>
        <taxon>Pleosporineae</taxon>
        <taxon>Phaeosphaeriaceae</taxon>
        <taxon>Setomelanomma</taxon>
    </lineage>
</organism>
<dbReference type="InterPro" id="IPR052738">
    <property type="entry name" value="ABC-Tungstate_binding"/>
</dbReference>
<sequence length="259" mass="27887">MLHHSISRVTLLLVAFNSGINALTNPTQIYNGGFNQSGSTEVQLRIATGGADQSGLVKVLSDTTFTIKNLQSGEVDLGISYIPSAEKVAADAGFVDSKIYYLFRDHFLVVGPPENPAVINGTMDVTTLFTKLFDKSATNLKESLLWLGIGQVSWATPYSTWYHHYIAFPIQALTTAITLKEYTVTDRGALLSLPTNVSNDSLLLPGHLLIGKKAQNVTLARMFAEWASGPLGQSVVTGYKKNGMQLYSGAPGYASIPGL</sequence>
<reference evidence="2" key="1">
    <citation type="journal article" date="2020" name="Stud. Mycol.">
        <title>101 Dothideomycetes genomes: a test case for predicting lifestyles and emergence of pathogens.</title>
        <authorList>
            <person name="Haridas S."/>
            <person name="Albert R."/>
            <person name="Binder M."/>
            <person name="Bloem J."/>
            <person name="Labutti K."/>
            <person name="Salamov A."/>
            <person name="Andreopoulos B."/>
            <person name="Baker S."/>
            <person name="Barry K."/>
            <person name="Bills G."/>
            <person name="Bluhm B."/>
            <person name="Cannon C."/>
            <person name="Castanera R."/>
            <person name="Culley D."/>
            <person name="Daum C."/>
            <person name="Ezra D."/>
            <person name="Gonzalez J."/>
            <person name="Henrissat B."/>
            <person name="Kuo A."/>
            <person name="Liang C."/>
            <person name="Lipzen A."/>
            <person name="Lutzoni F."/>
            <person name="Magnuson J."/>
            <person name="Mondo S."/>
            <person name="Nolan M."/>
            <person name="Ohm R."/>
            <person name="Pangilinan J."/>
            <person name="Park H.-J."/>
            <person name="Ramirez L."/>
            <person name="Alfaro M."/>
            <person name="Sun H."/>
            <person name="Tritt A."/>
            <person name="Yoshinaga Y."/>
            <person name="Zwiers L.-H."/>
            <person name="Turgeon B."/>
            <person name="Goodwin S."/>
            <person name="Spatafora J."/>
            <person name="Crous P."/>
            <person name="Grigoriev I."/>
        </authorList>
    </citation>
    <scope>NUCLEOTIDE SEQUENCE</scope>
    <source>
        <strain evidence="2">CBS 110217</strain>
    </source>
</reference>
<feature type="chain" id="PRO_5040482520" description="PBP domain-containing protein" evidence="1">
    <location>
        <begin position="23"/>
        <end position="259"/>
    </location>
</feature>
<dbReference type="PANTHER" id="PTHR37945">
    <property type="entry name" value="EXTRACELLULAR TUNGSTATE BINDING PROTEIN"/>
    <property type="match status" value="1"/>
</dbReference>
<proteinExistence type="predicted"/>
<dbReference type="EMBL" id="ML978162">
    <property type="protein sequence ID" value="KAF2034196.1"/>
    <property type="molecule type" value="Genomic_DNA"/>
</dbReference>
<evidence type="ECO:0008006" key="4">
    <source>
        <dbReference type="Google" id="ProtNLM"/>
    </source>
</evidence>
<gene>
    <name evidence="2" type="ORF">EK21DRAFT_97661</name>
</gene>
<accession>A0A9P4HFH0</accession>
<keyword evidence="1" id="KW-0732">Signal</keyword>
<feature type="signal peptide" evidence="1">
    <location>
        <begin position="1"/>
        <end position="22"/>
    </location>
</feature>
<dbReference type="Gene3D" id="3.40.190.10">
    <property type="entry name" value="Periplasmic binding protein-like II"/>
    <property type="match status" value="2"/>
</dbReference>
<evidence type="ECO:0000256" key="1">
    <source>
        <dbReference type="SAM" id="SignalP"/>
    </source>
</evidence>
<protein>
    <recommendedName>
        <fullName evidence="4">PBP domain-containing protein</fullName>
    </recommendedName>
</protein>